<dbReference type="Gramene" id="PRQ48818">
    <property type="protein sequence ID" value="PRQ48818"/>
    <property type="gene ID" value="RchiOBHm_Chr2g0114971"/>
</dbReference>
<dbReference type="PANTHER" id="PTHR33018:SF31">
    <property type="entry name" value="TRANSPOSASE, PTTA_EN_SPM, PLANT"/>
    <property type="match status" value="1"/>
</dbReference>
<protein>
    <recommendedName>
        <fullName evidence="1">DUF8039 domain-containing protein</fullName>
    </recommendedName>
</protein>
<dbReference type="SUPFAM" id="SSF54001">
    <property type="entry name" value="Cysteine proteinases"/>
    <property type="match status" value="1"/>
</dbReference>
<sequence length="275" mass="31209">MQMPVQSTNIVQSGCKLAIDSLDNIVAERTIIQVHVDSTKQTIHGVPLAKENVRASITKSIVANALLPIPIKDEIMFVHDAIGTCVAWPRDWVIPTAADAKQQKHKIMRRKKKDIYDDFFYHDDLDKLPLNLPPPLKTLATWANDNLKDEITIHTTLGEELFGYPKKVAIFRRDVYAMTNMKEFSGSCIVMYMSFIYQVLKKSKMLDMIGFVDPANTGVIGYGNPTERARSLSVSYERGKPGLIFWVPYNSGCHWMLTVANPTEEVLYFMDPLKR</sequence>
<gene>
    <name evidence="2" type="ORF">RchiOBHm_Chr2g0114971</name>
</gene>
<dbReference type="EMBL" id="PDCK01000040">
    <property type="protein sequence ID" value="PRQ48818.1"/>
    <property type="molecule type" value="Genomic_DNA"/>
</dbReference>
<organism evidence="2 3">
    <name type="scientific">Rosa chinensis</name>
    <name type="common">China rose</name>
    <dbReference type="NCBI Taxonomy" id="74649"/>
    <lineage>
        <taxon>Eukaryota</taxon>
        <taxon>Viridiplantae</taxon>
        <taxon>Streptophyta</taxon>
        <taxon>Embryophyta</taxon>
        <taxon>Tracheophyta</taxon>
        <taxon>Spermatophyta</taxon>
        <taxon>Magnoliopsida</taxon>
        <taxon>eudicotyledons</taxon>
        <taxon>Gunneridae</taxon>
        <taxon>Pentapetalae</taxon>
        <taxon>rosids</taxon>
        <taxon>fabids</taxon>
        <taxon>Rosales</taxon>
        <taxon>Rosaceae</taxon>
        <taxon>Rosoideae</taxon>
        <taxon>Rosoideae incertae sedis</taxon>
        <taxon>Rosa</taxon>
    </lineage>
</organism>
<dbReference type="AlphaFoldDB" id="A0A2P6RQW1"/>
<dbReference type="OMA" id="ERTIIQV"/>
<evidence type="ECO:0000313" key="2">
    <source>
        <dbReference type="EMBL" id="PRQ48818.1"/>
    </source>
</evidence>
<keyword evidence="3" id="KW-1185">Reference proteome</keyword>
<dbReference type="Proteomes" id="UP000238479">
    <property type="component" value="Chromosome 2"/>
</dbReference>
<reference evidence="2 3" key="1">
    <citation type="journal article" date="2018" name="Nat. Genet.">
        <title>The Rosa genome provides new insights in the design of modern roses.</title>
        <authorList>
            <person name="Bendahmane M."/>
        </authorList>
    </citation>
    <scope>NUCLEOTIDE SEQUENCE [LARGE SCALE GENOMIC DNA]</scope>
    <source>
        <strain evidence="3">cv. Old Blush</strain>
    </source>
</reference>
<comment type="caution">
    <text evidence="2">The sequence shown here is derived from an EMBL/GenBank/DDBJ whole genome shotgun (WGS) entry which is preliminary data.</text>
</comment>
<accession>A0A2P6RQW1</accession>
<evidence type="ECO:0000313" key="3">
    <source>
        <dbReference type="Proteomes" id="UP000238479"/>
    </source>
</evidence>
<feature type="domain" description="DUF8039" evidence="1">
    <location>
        <begin position="13"/>
        <end position="93"/>
    </location>
</feature>
<dbReference type="InterPro" id="IPR038765">
    <property type="entry name" value="Papain-like_cys_pep_sf"/>
</dbReference>
<name>A0A2P6RQW1_ROSCH</name>
<dbReference type="PANTHER" id="PTHR33018">
    <property type="entry name" value="OS10G0338966 PROTEIN-RELATED"/>
    <property type="match status" value="1"/>
</dbReference>
<evidence type="ECO:0000259" key="1">
    <source>
        <dbReference type="Pfam" id="PF26133"/>
    </source>
</evidence>
<dbReference type="Pfam" id="PF26133">
    <property type="entry name" value="DUF8039"/>
    <property type="match status" value="1"/>
</dbReference>
<proteinExistence type="predicted"/>
<dbReference type="InterPro" id="IPR058352">
    <property type="entry name" value="DUF8039"/>
</dbReference>